<dbReference type="EMBL" id="JACHCC010000007">
    <property type="protein sequence ID" value="MBB6500803.1"/>
    <property type="molecule type" value="Genomic_DNA"/>
</dbReference>
<reference evidence="2 3" key="1">
    <citation type="submission" date="2020-08" db="EMBL/GenBank/DDBJ databases">
        <title>Genomic Encyclopedia of Type Strains, Phase IV (KMG-V): Genome sequencing to study the core and pangenomes of soil and plant-associated prokaryotes.</title>
        <authorList>
            <person name="Whitman W."/>
        </authorList>
    </citation>
    <scope>NUCLEOTIDE SEQUENCE [LARGE SCALE GENOMIC DNA]</scope>
    <source>
        <strain evidence="2 3">M2T3</strain>
    </source>
</reference>
<dbReference type="AlphaFoldDB" id="A0A7X0J467"/>
<organism evidence="2 3">
    <name type="scientific">Pedobacter cryoconitis</name>
    <dbReference type="NCBI Taxonomy" id="188932"/>
    <lineage>
        <taxon>Bacteria</taxon>
        <taxon>Pseudomonadati</taxon>
        <taxon>Bacteroidota</taxon>
        <taxon>Sphingobacteriia</taxon>
        <taxon>Sphingobacteriales</taxon>
        <taxon>Sphingobacteriaceae</taxon>
        <taxon>Pedobacter</taxon>
    </lineage>
</organism>
<keyword evidence="1" id="KW-0472">Membrane</keyword>
<sequence>MQDKEFDQLMRQKFEDAFIEPSADLWKGIEQKIEPKRKRVFPFYYAAAAAVGMALTVGVLFHKTEKVQMHLPELTGLKVKADTAENKNAVVAVEPVKTLDKVKELQVAELSPVRKKMQSVEKNMLVMQPLEKITHLDHKDVQVKLEKAALPKASFETQEEPVVLANVADASAGKDEVINENDHAERKGIRNVGDLINYVVDKVDKREEKFLQFKTEDDNSSLIAVNIGMIKFNRKRQK</sequence>
<accession>A0A7X0J467</accession>
<dbReference type="Proteomes" id="UP000521017">
    <property type="component" value="Unassembled WGS sequence"/>
</dbReference>
<keyword evidence="1" id="KW-1133">Transmembrane helix</keyword>
<comment type="caution">
    <text evidence="2">The sequence shown here is derived from an EMBL/GenBank/DDBJ whole genome shotgun (WGS) entry which is preliminary data.</text>
</comment>
<protein>
    <submittedName>
        <fullName evidence="2">Uncharacterized protein</fullName>
    </submittedName>
</protein>
<name>A0A7X0J467_9SPHI</name>
<evidence type="ECO:0000313" key="3">
    <source>
        <dbReference type="Proteomes" id="UP000521017"/>
    </source>
</evidence>
<gene>
    <name evidence="2" type="ORF">HDF25_002962</name>
</gene>
<keyword evidence="1" id="KW-0812">Transmembrane</keyword>
<feature type="transmembrane region" description="Helical" evidence="1">
    <location>
        <begin position="43"/>
        <end position="61"/>
    </location>
</feature>
<evidence type="ECO:0000256" key="1">
    <source>
        <dbReference type="SAM" id="Phobius"/>
    </source>
</evidence>
<proteinExistence type="predicted"/>
<evidence type="ECO:0000313" key="2">
    <source>
        <dbReference type="EMBL" id="MBB6500803.1"/>
    </source>
</evidence>